<reference evidence="8" key="1">
    <citation type="journal article" date="2019" name="Int. J. Syst. Evol. Microbiol.">
        <title>The Global Catalogue of Microorganisms (GCM) 10K type strain sequencing project: providing services to taxonomists for standard genome sequencing and annotation.</title>
        <authorList>
            <consortium name="The Broad Institute Genomics Platform"/>
            <consortium name="The Broad Institute Genome Sequencing Center for Infectious Disease"/>
            <person name="Wu L."/>
            <person name="Ma J."/>
        </authorList>
    </citation>
    <scope>NUCLEOTIDE SEQUENCE [LARGE SCALE GENOMIC DNA]</scope>
    <source>
        <strain evidence="8">CGMCC 1.15731</strain>
    </source>
</reference>
<dbReference type="InterPro" id="IPR030678">
    <property type="entry name" value="Peptide/Ni-bd"/>
</dbReference>
<dbReference type="PROSITE" id="PS50108">
    <property type="entry name" value="CRIB"/>
    <property type="match status" value="1"/>
</dbReference>
<proteinExistence type="inferred from homology"/>
<dbReference type="PANTHER" id="PTHR30290:SF64">
    <property type="entry name" value="ABC TRANSPORTER PERIPLASMIC BINDING PROTEIN"/>
    <property type="match status" value="1"/>
</dbReference>
<dbReference type="PIRSF" id="PIRSF002741">
    <property type="entry name" value="MppA"/>
    <property type="match status" value="1"/>
</dbReference>
<accession>A0ABV9H941</accession>
<dbReference type="SUPFAM" id="SSF53850">
    <property type="entry name" value="Periplasmic binding protein-like II"/>
    <property type="match status" value="1"/>
</dbReference>
<evidence type="ECO:0000256" key="4">
    <source>
        <dbReference type="ARBA" id="ARBA00022764"/>
    </source>
</evidence>
<sequence>MKALWAGALAATLFAGTIFGALADTSEPQWRTASSLIGEPKYPADFKHYDHVNPQAPKGGTLNRVAVGTFDTLNPYLVQGVAAAGLSQFGGGLLYDTLMADAVDQASTQYPLIAEALQYPDDYSWVKFRLNPNAKWHDGQPITVEDVIWSFNVLKKQSPMYNKYFGDVESAEKTGEHEVKFTFAKAGNRELPQIIGGLVVLPKHWWEGKDAQGRQRDISRPTLEIPLGSSAYRIEKVVPGRSITYARVDDYWGKDLPVNVGRNNFDRIHYEYYMNEDTAWEAFKKGGHDDYRPEMRIQRWMEGYDFPAVQRGDVIKKSFPYNAAGRMQAYFLNTRKPQLQDEKVRKALTYAFDFESMNRLLFFNQYQRINSYFAGNELELKGPPTPAEVAILETVEDALPAEALTQEFRLPVNDTPQSLRKNLLTALKLFAEAGWTLKGSKLVNSEGKQFTLEFLGDDPTDDRIFSPFVQNLRKIGIDAKVRIVDTAQYQARLNDFDFDVINGVIAQSSSPGNEQRDMWGSKAADMKGSRNYAGIRNPAIDKLIERLIYAKDRDDLVAATHALDRALLWNYYVVPQWYSDHLNVAYWNKFGMPETQPEYAGIDPYSWWIDPEKEAKLKSGGR</sequence>
<comment type="caution">
    <text evidence="7">The sequence shown here is derived from an EMBL/GenBank/DDBJ whole genome shotgun (WGS) entry which is preliminary data.</text>
</comment>
<dbReference type="Pfam" id="PF00496">
    <property type="entry name" value="SBP_bac_5"/>
    <property type="match status" value="1"/>
</dbReference>
<dbReference type="EMBL" id="JBHSEL010000125">
    <property type="protein sequence ID" value="MFC4626409.1"/>
    <property type="molecule type" value="Genomic_DNA"/>
</dbReference>
<feature type="chain" id="PRO_5045652948" evidence="5">
    <location>
        <begin position="24"/>
        <end position="622"/>
    </location>
</feature>
<comment type="similarity">
    <text evidence="2">Belongs to the bacterial solute-binding protein 5 family.</text>
</comment>
<comment type="subcellular location">
    <subcellularLocation>
        <location evidence="1">Periplasm</location>
    </subcellularLocation>
</comment>
<evidence type="ECO:0000259" key="6">
    <source>
        <dbReference type="PROSITE" id="PS50108"/>
    </source>
</evidence>
<dbReference type="PANTHER" id="PTHR30290">
    <property type="entry name" value="PERIPLASMIC BINDING COMPONENT OF ABC TRANSPORTER"/>
    <property type="match status" value="1"/>
</dbReference>
<evidence type="ECO:0000256" key="2">
    <source>
        <dbReference type="ARBA" id="ARBA00005695"/>
    </source>
</evidence>
<keyword evidence="8" id="KW-1185">Reference proteome</keyword>
<dbReference type="Gene3D" id="3.10.105.10">
    <property type="entry name" value="Dipeptide-binding Protein, Domain 3"/>
    <property type="match status" value="1"/>
</dbReference>
<gene>
    <name evidence="7" type="ORF">ACFO1V_14555</name>
</gene>
<dbReference type="InterPro" id="IPR039424">
    <property type="entry name" value="SBP_5"/>
</dbReference>
<name>A0ABV9H941_9HYPH</name>
<evidence type="ECO:0000313" key="8">
    <source>
        <dbReference type="Proteomes" id="UP001596042"/>
    </source>
</evidence>
<evidence type="ECO:0000313" key="7">
    <source>
        <dbReference type="EMBL" id="MFC4626409.1"/>
    </source>
</evidence>
<dbReference type="Gene3D" id="3.40.190.10">
    <property type="entry name" value="Periplasmic binding protein-like II"/>
    <property type="match status" value="1"/>
</dbReference>
<keyword evidence="3 5" id="KW-0732">Signal</keyword>
<evidence type="ECO:0000256" key="3">
    <source>
        <dbReference type="ARBA" id="ARBA00022729"/>
    </source>
</evidence>
<keyword evidence="4" id="KW-0574">Periplasm</keyword>
<protein>
    <submittedName>
        <fullName evidence="7">Extracellular solute-binding protein</fullName>
    </submittedName>
</protein>
<dbReference type="Proteomes" id="UP001596042">
    <property type="component" value="Unassembled WGS sequence"/>
</dbReference>
<dbReference type="CDD" id="cd08497">
    <property type="entry name" value="MbnE-like"/>
    <property type="match status" value="1"/>
</dbReference>
<feature type="signal peptide" evidence="5">
    <location>
        <begin position="1"/>
        <end position="23"/>
    </location>
</feature>
<feature type="domain" description="CRIB" evidence="6">
    <location>
        <begin position="37"/>
        <end position="53"/>
    </location>
</feature>
<dbReference type="InterPro" id="IPR000095">
    <property type="entry name" value="CRIB_dom"/>
</dbReference>
<dbReference type="RefSeq" id="WP_374830909.1">
    <property type="nucleotide sequence ID" value="NZ_JBHEEZ010000006.1"/>
</dbReference>
<evidence type="ECO:0000256" key="1">
    <source>
        <dbReference type="ARBA" id="ARBA00004418"/>
    </source>
</evidence>
<evidence type="ECO:0000256" key="5">
    <source>
        <dbReference type="SAM" id="SignalP"/>
    </source>
</evidence>
<organism evidence="7 8">
    <name type="scientific">Daeguia caeni</name>
    <dbReference type="NCBI Taxonomy" id="439612"/>
    <lineage>
        <taxon>Bacteria</taxon>
        <taxon>Pseudomonadati</taxon>
        <taxon>Pseudomonadota</taxon>
        <taxon>Alphaproteobacteria</taxon>
        <taxon>Hyphomicrobiales</taxon>
        <taxon>Brucellaceae</taxon>
        <taxon>Daeguia</taxon>
    </lineage>
</organism>
<dbReference type="InterPro" id="IPR000914">
    <property type="entry name" value="SBP_5_dom"/>
</dbReference>